<reference evidence="3" key="2">
    <citation type="submission" date="2019-08" db="EMBL/GenBank/DDBJ databases">
        <authorList>
            <consortium name="Photinus pyralis genome working group"/>
            <person name="Fallon T.R."/>
            <person name="Sander Lower S.E."/>
            <person name="Weng J.-K."/>
        </authorList>
    </citation>
    <scope>NUCLEOTIDE SEQUENCE</scope>
    <source>
        <strain evidence="3">1611_PpyrPB1</strain>
        <tissue evidence="3">Whole body</tissue>
    </source>
</reference>
<evidence type="ECO:0000313" key="3">
    <source>
        <dbReference type="EMBL" id="KAB0798650.1"/>
    </source>
</evidence>
<evidence type="ECO:0000256" key="1">
    <source>
        <dbReference type="SAM" id="SignalP"/>
    </source>
</evidence>
<sequence>MKLGSLVFVAGLLVVGRVNGQEWLTKWPTITSCICKTGYNANSALQFLKSCTLPVEPCANCFLACQREHMKAMLATGAVNVTFYTSRNSKLTAAQVQECDTPLANEKDKCKRAQLFDACLKAINPTCLSY</sequence>
<dbReference type="SUPFAM" id="SSF47565">
    <property type="entry name" value="Insect pheromone/odorant-binding proteins"/>
    <property type="match status" value="1"/>
</dbReference>
<keyword evidence="1" id="KW-0732">Signal</keyword>
<dbReference type="GO" id="GO:0005549">
    <property type="term" value="F:odorant binding"/>
    <property type="evidence" value="ECO:0007669"/>
    <property type="project" value="InterPro"/>
</dbReference>
<dbReference type="InParanoid" id="A0A5N4AMT1"/>
<evidence type="ECO:0000313" key="2">
    <source>
        <dbReference type="EMBL" id="KAB0797261.1"/>
    </source>
</evidence>
<dbReference type="EMBL" id="VVIM01000006">
    <property type="protein sequence ID" value="KAB0798650.1"/>
    <property type="molecule type" value="Genomic_DNA"/>
</dbReference>
<protein>
    <submittedName>
        <fullName evidence="3">Uncharacterized protein</fullName>
    </submittedName>
</protein>
<evidence type="ECO:0000313" key="4">
    <source>
        <dbReference type="Proteomes" id="UP000327044"/>
    </source>
</evidence>
<accession>A0A5N4AMT1</accession>
<organism evidence="3 4">
    <name type="scientific">Photinus pyralis</name>
    <name type="common">Common eastern firefly</name>
    <name type="synonym">Lampyris pyralis</name>
    <dbReference type="NCBI Taxonomy" id="7054"/>
    <lineage>
        <taxon>Eukaryota</taxon>
        <taxon>Metazoa</taxon>
        <taxon>Ecdysozoa</taxon>
        <taxon>Arthropoda</taxon>
        <taxon>Hexapoda</taxon>
        <taxon>Insecta</taxon>
        <taxon>Pterygota</taxon>
        <taxon>Neoptera</taxon>
        <taxon>Endopterygota</taxon>
        <taxon>Coleoptera</taxon>
        <taxon>Polyphaga</taxon>
        <taxon>Elateriformia</taxon>
        <taxon>Elateroidea</taxon>
        <taxon>Lampyridae</taxon>
        <taxon>Lampyrinae</taxon>
        <taxon>Photinus</taxon>
    </lineage>
</organism>
<dbReference type="InterPro" id="IPR036728">
    <property type="entry name" value="PBP_GOBP_sf"/>
</dbReference>
<keyword evidence="4" id="KW-1185">Reference proteome</keyword>
<feature type="signal peptide" evidence="1">
    <location>
        <begin position="1"/>
        <end position="20"/>
    </location>
</feature>
<reference evidence="3 4" key="1">
    <citation type="journal article" date="2018" name="Elife">
        <title>Firefly genomes illuminate parallel origins of bioluminescence in beetles.</title>
        <authorList>
            <person name="Fallon T.R."/>
            <person name="Lower S.E."/>
            <person name="Chang C.H."/>
            <person name="Bessho-Uehara M."/>
            <person name="Martin G.J."/>
            <person name="Bewick A.J."/>
            <person name="Behringer M."/>
            <person name="Debat H.J."/>
            <person name="Wong I."/>
            <person name="Day J.C."/>
            <person name="Suvorov A."/>
            <person name="Silva C.J."/>
            <person name="Stanger-Hall K.F."/>
            <person name="Hall D.W."/>
            <person name="Schmitz R.J."/>
            <person name="Nelson D.R."/>
            <person name="Lewis S.M."/>
            <person name="Shigenobu S."/>
            <person name="Bybee S.M."/>
            <person name="Larracuente A.M."/>
            <person name="Oba Y."/>
            <person name="Weng J.K."/>
        </authorList>
    </citation>
    <scope>NUCLEOTIDE SEQUENCE [LARGE SCALE GENOMIC DNA]</scope>
    <source>
        <strain evidence="3">1611_PpyrPB1</strain>
        <tissue evidence="3">Whole body</tissue>
    </source>
</reference>
<dbReference type="Proteomes" id="UP000327044">
    <property type="component" value="Unassembled WGS sequence"/>
</dbReference>
<feature type="chain" id="PRO_5036147776" evidence="1">
    <location>
        <begin position="21"/>
        <end position="130"/>
    </location>
</feature>
<dbReference type="AlphaFoldDB" id="A0A5N4AMT1"/>
<dbReference type="EMBL" id="VVIM01000006">
    <property type="protein sequence ID" value="KAB0797261.1"/>
    <property type="molecule type" value="Genomic_DNA"/>
</dbReference>
<comment type="caution">
    <text evidence="3">The sequence shown here is derived from an EMBL/GenBank/DDBJ whole genome shotgun (WGS) entry which is preliminary data.</text>
</comment>
<name>A0A5N4AMT1_PHOPY</name>
<gene>
    <name evidence="2" type="ORF">PPYR_08255</name>
    <name evidence="3" type="ORF">PPYR_09643</name>
</gene>
<proteinExistence type="predicted"/>